<dbReference type="GeneID" id="13396928"/>
<accession>F9XCJ6</accession>
<dbReference type="OMA" id="KLPCYES"/>
<evidence type="ECO:0000313" key="3">
    <source>
        <dbReference type="Proteomes" id="UP000008062"/>
    </source>
</evidence>
<evidence type="ECO:0000313" key="2">
    <source>
        <dbReference type="EMBL" id="EGP87581.1"/>
    </source>
</evidence>
<reference evidence="2 3" key="1">
    <citation type="journal article" date="2011" name="PLoS Genet.">
        <title>Finished genome of the fungal wheat pathogen Mycosphaerella graminicola reveals dispensome structure, chromosome plasticity, and stealth pathogenesis.</title>
        <authorList>
            <person name="Goodwin S.B."/>
            <person name="Ben M'barek S."/>
            <person name="Dhillon B."/>
            <person name="Wittenberg A.H.J."/>
            <person name="Crane C.F."/>
            <person name="Hane J.K."/>
            <person name="Foster A.J."/>
            <person name="Van der Lee T.A.J."/>
            <person name="Grimwood J."/>
            <person name="Aerts A."/>
            <person name="Antoniw J."/>
            <person name="Bailey A."/>
            <person name="Bluhm B."/>
            <person name="Bowler J."/>
            <person name="Bristow J."/>
            <person name="van der Burgt A."/>
            <person name="Canto-Canche B."/>
            <person name="Churchill A.C.L."/>
            <person name="Conde-Ferraez L."/>
            <person name="Cools H.J."/>
            <person name="Coutinho P.M."/>
            <person name="Csukai M."/>
            <person name="Dehal P."/>
            <person name="De Wit P."/>
            <person name="Donzelli B."/>
            <person name="van de Geest H.C."/>
            <person name="van Ham R.C.H.J."/>
            <person name="Hammond-Kosack K.E."/>
            <person name="Henrissat B."/>
            <person name="Kilian A."/>
            <person name="Kobayashi A.K."/>
            <person name="Koopmann E."/>
            <person name="Kourmpetis Y."/>
            <person name="Kuzniar A."/>
            <person name="Lindquist E."/>
            <person name="Lombard V."/>
            <person name="Maliepaard C."/>
            <person name="Martins N."/>
            <person name="Mehrabi R."/>
            <person name="Nap J.P.H."/>
            <person name="Ponomarenko A."/>
            <person name="Rudd J.J."/>
            <person name="Salamov A."/>
            <person name="Schmutz J."/>
            <person name="Schouten H.J."/>
            <person name="Shapiro H."/>
            <person name="Stergiopoulos I."/>
            <person name="Torriani S.F.F."/>
            <person name="Tu H."/>
            <person name="de Vries R.P."/>
            <person name="Waalwijk C."/>
            <person name="Ware S.B."/>
            <person name="Wiebenga A."/>
            <person name="Zwiers L.-H."/>
            <person name="Oliver R.P."/>
            <person name="Grigoriev I.V."/>
            <person name="Kema G.H.J."/>
        </authorList>
    </citation>
    <scope>NUCLEOTIDE SEQUENCE [LARGE SCALE GENOMIC DNA]</scope>
    <source>
        <strain evidence="3">CBS 115943 / IPO323</strain>
    </source>
</reference>
<feature type="region of interest" description="Disordered" evidence="1">
    <location>
        <begin position="234"/>
        <end position="345"/>
    </location>
</feature>
<dbReference type="Proteomes" id="UP000008062">
    <property type="component" value="Chromosome 5"/>
</dbReference>
<dbReference type="OrthoDB" id="3641178at2759"/>
<evidence type="ECO:0000256" key="1">
    <source>
        <dbReference type="SAM" id="MobiDB-lite"/>
    </source>
</evidence>
<protein>
    <submittedName>
        <fullName evidence="2">Uncharacterized protein</fullName>
    </submittedName>
</protein>
<dbReference type="AlphaFoldDB" id="F9XCJ6"/>
<organism evidence="2 3">
    <name type="scientific">Zymoseptoria tritici (strain CBS 115943 / IPO323)</name>
    <name type="common">Speckled leaf blotch fungus</name>
    <name type="synonym">Septoria tritici</name>
    <dbReference type="NCBI Taxonomy" id="336722"/>
    <lineage>
        <taxon>Eukaryota</taxon>
        <taxon>Fungi</taxon>
        <taxon>Dikarya</taxon>
        <taxon>Ascomycota</taxon>
        <taxon>Pezizomycotina</taxon>
        <taxon>Dothideomycetes</taxon>
        <taxon>Dothideomycetidae</taxon>
        <taxon>Mycosphaerellales</taxon>
        <taxon>Mycosphaerellaceae</taxon>
        <taxon>Zymoseptoria</taxon>
    </lineage>
</organism>
<feature type="compositionally biased region" description="Basic and acidic residues" evidence="1">
    <location>
        <begin position="306"/>
        <end position="330"/>
    </location>
</feature>
<feature type="region of interest" description="Disordered" evidence="1">
    <location>
        <begin position="123"/>
        <end position="142"/>
    </location>
</feature>
<sequence length="561" mass="63859">MARIDQSVAKGYPPECAAIKALFHQQSYRQCIQACRGLLKVNGLDLDQRPLHKSFVLFYLALSHDEMARGMHHASVSKVPSFDSAEQFYLDALAALPTKEECRTFWEMRMRCAQEQALLEEDSQSDFGTASSLAEEDTFDDRDVRTTAAPHFAFFSRPKPRQESLRFRTPTASPQLSAADNDDLESHESFSQLMTPSRLSRRDSLNMPAPDTLITWKKPYTMPRDYSRMSLVEPKTPPIAQGLPRESSRMSLVDFDRKPRPGQQTLMRPIRLGSPAKPYYLPPPQPPSTDVKRLSCRIPQRMSTPRPEEVTPRLEEPTPRQEEWTPRWHSPEPVSPISPISASPVRSSPVSVISVDSFPNQARADTPLSFESEPEPEKHVDESEFLWHVDESGPLQHVDESGPLRHIDESGLLRHIDESGLLRLYEHVDAMRIQMKTHVILVHHAKRQLERTLEARDQARAGVKNGLSLKTGPGALKTPSPPGSRLQKSRSFWSFVPEDAKKAEMKRRIQAGKERKWARKRFSPERYQRLCEVALDELPDSIGGCGSRWNESHDILVRYIV</sequence>
<feature type="compositionally biased region" description="Low complexity" evidence="1">
    <location>
        <begin position="331"/>
        <end position="345"/>
    </location>
</feature>
<dbReference type="InParanoid" id="F9XCJ6"/>
<dbReference type="RefSeq" id="XP_003852605.1">
    <property type="nucleotide sequence ID" value="XM_003852557.1"/>
</dbReference>
<feature type="region of interest" description="Disordered" evidence="1">
    <location>
        <begin position="463"/>
        <end position="489"/>
    </location>
</feature>
<dbReference type="eggNOG" id="ENOG502SZWN">
    <property type="taxonomic scope" value="Eukaryota"/>
</dbReference>
<keyword evidence="3" id="KW-1185">Reference proteome</keyword>
<proteinExistence type="predicted"/>
<gene>
    <name evidence="2" type="ORF">MYCGRDRAFT_93260</name>
</gene>
<feature type="compositionally biased region" description="Polar residues" evidence="1">
    <location>
        <begin position="189"/>
        <end position="198"/>
    </location>
</feature>
<name>F9XCJ6_ZYMTI</name>
<dbReference type="HOGENOM" id="CLU_522924_0_0_1"/>
<dbReference type="KEGG" id="ztr:MYCGRDRAFT_93260"/>
<feature type="region of interest" description="Disordered" evidence="1">
    <location>
        <begin position="160"/>
        <end position="206"/>
    </location>
</feature>
<dbReference type="EMBL" id="CM001200">
    <property type="protein sequence ID" value="EGP87581.1"/>
    <property type="molecule type" value="Genomic_DNA"/>
</dbReference>